<evidence type="ECO:0000256" key="5">
    <source>
        <dbReference type="ARBA" id="ARBA00023136"/>
    </source>
</evidence>
<reference evidence="8" key="1">
    <citation type="submission" date="2017-04" db="EMBL/GenBank/DDBJ databases">
        <authorList>
            <person name="Varghese N."/>
            <person name="Submissions S."/>
        </authorList>
    </citation>
    <scope>NUCLEOTIDE SEQUENCE [LARGE SCALE GENOMIC DNA]</scope>
</reference>
<feature type="transmembrane region" description="Helical" evidence="6">
    <location>
        <begin position="218"/>
        <end position="237"/>
    </location>
</feature>
<comment type="subcellular location">
    <subcellularLocation>
        <location evidence="6">Cell membrane</location>
        <topology evidence="6">Multi-pass membrane protein</topology>
    </subcellularLocation>
    <subcellularLocation>
        <location evidence="1">Membrane</location>
    </subcellularLocation>
</comment>
<evidence type="ECO:0000313" key="7">
    <source>
        <dbReference type="EMBL" id="SMQ59710.1"/>
    </source>
</evidence>
<evidence type="ECO:0000256" key="3">
    <source>
        <dbReference type="ARBA" id="ARBA00022692"/>
    </source>
</evidence>
<accession>A0A1Y6EFL9</accession>
<dbReference type="InterPro" id="IPR002994">
    <property type="entry name" value="Surf1/Shy1"/>
</dbReference>
<dbReference type="GO" id="GO:0005886">
    <property type="term" value="C:plasma membrane"/>
    <property type="evidence" value="ECO:0007669"/>
    <property type="project" value="UniProtKB-SubCell"/>
</dbReference>
<evidence type="ECO:0000313" key="8">
    <source>
        <dbReference type="Proteomes" id="UP000194450"/>
    </source>
</evidence>
<dbReference type="RefSeq" id="WP_086433498.1">
    <property type="nucleotide sequence ID" value="NZ_FXWH01000001.1"/>
</dbReference>
<dbReference type="Proteomes" id="UP000194450">
    <property type="component" value="Unassembled WGS sequence"/>
</dbReference>
<dbReference type="Pfam" id="PF02104">
    <property type="entry name" value="SURF1"/>
    <property type="match status" value="1"/>
</dbReference>
<comment type="similarity">
    <text evidence="2 6">Belongs to the SURF1 family.</text>
</comment>
<dbReference type="EMBL" id="FXWH01000001">
    <property type="protein sequence ID" value="SMQ59710.1"/>
    <property type="molecule type" value="Genomic_DNA"/>
</dbReference>
<gene>
    <name evidence="7" type="ORF">SAMN06297229_0306</name>
</gene>
<dbReference type="AlphaFoldDB" id="A0A1Y6EFL9"/>
<keyword evidence="8" id="KW-1185">Reference proteome</keyword>
<keyword evidence="4 6" id="KW-1133">Transmembrane helix</keyword>
<evidence type="ECO:0000256" key="2">
    <source>
        <dbReference type="ARBA" id="ARBA00007165"/>
    </source>
</evidence>
<protein>
    <recommendedName>
        <fullName evidence="6">SURF1-like protein</fullName>
    </recommendedName>
</protein>
<proteinExistence type="inferred from homology"/>
<evidence type="ECO:0000256" key="1">
    <source>
        <dbReference type="ARBA" id="ARBA00004370"/>
    </source>
</evidence>
<keyword evidence="6" id="KW-1003">Cell membrane</keyword>
<keyword evidence="5 6" id="KW-0472">Membrane</keyword>
<feature type="transmembrane region" description="Helical" evidence="6">
    <location>
        <begin position="15"/>
        <end position="33"/>
    </location>
</feature>
<dbReference type="OrthoDB" id="9789940at2"/>
<dbReference type="PROSITE" id="PS50895">
    <property type="entry name" value="SURF1"/>
    <property type="match status" value="1"/>
</dbReference>
<organism evidence="7 8">
    <name type="scientific">Pseudidiomarina planktonica</name>
    <dbReference type="NCBI Taxonomy" id="1323738"/>
    <lineage>
        <taxon>Bacteria</taxon>
        <taxon>Pseudomonadati</taxon>
        <taxon>Pseudomonadota</taxon>
        <taxon>Gammaproteobacteria</taxon>
        <taxon>Alteromonadales</taxon>
        <taxon>Idiomarinaceae</taxon>
        <taxon>Pseudidiomarina</taxon>
    </lineage>
</organism>
<sequence length="246" mass="28196">MSKYELNWGPFSFKLFPTLVTLLAITLLVKLGFWQLERAEQKQQLFDDFGGSEQVRLQPLPTIQNDQLPPRYTEVQVHGEFDPERYFLRDNQIFNGVVGYHVIGLLTHPELADKVPVNLGWVAAPVDRSELPEVNLPSGQQNFNGLIYYPDQAAFQLSEQSFSNISWPLRVQQFEFKRLEAATGIPLQPYMVLLSESSELGYPRQWEPQVMAPTKHQAYALQWFSLALACALVFLFASRTTNKSEE</sequence>
<dbReference type="CDD" id="cd06662">
    <property type="entry name" value="SURF1"/>
    <property type="match status" value="1"/>
</dbReference>
<dbReference type="PANTHER" id="PTHR23427">
    <property type="entry name" value="SURFEIT LOCUS PROTEIN"/>
    <property type="match status" value="1"/>
</dbReference>
<dbReference type="InterPro" id="IPR045214">
    <property type="entry name" value="Surf1/Surf4"/>
</dbReference>
<dbReference type="PANTHER" id="PTHR23427:SF2">
    <property type="entry name" value="SURFEIT LOCUS PROTEIN 1"/>
    <property type="match status" value="1"/>
</dbReference>
<evidence type="ECO:0000256" key="6">
    <source>
        <dbReference type="RuleBase" id="RU363076"/>
    </source>
</evidence>
<keyword evidence="3 6" id="KW-0812">Transmembrane</keyword>
<evidence type="ECO:0000256" key="4">
    <source>
        <dbReference type="ARBA" id="ARBA00022989"/>
    </source>
</evidence>
<name>A0A1Y6EFL9_9GAMM</name>